<keyword evidence="8" id="KW-0067">ATP-binding</keyword>
<dbReference type="CDD" id="cd00672">
    <property type="entry name" value="CysRS_core"/>
    <property type="match status" value="1"/>
</dbReference>
<dbReference type="Pfam" id="PF01406">
    <property type="entry name" value="tRNA-synt_1e"/>
    <property type="match status" value="2"/>
</dbReference>
<dbReference type="InterPro" id="IPR024909">
    <property type="entry name" value="Cys-tRNA/MSH_ligase"/>
</dbReference>
<dbReference type="NCBIfam" id="TIGR00435">
    <property type="entry name" value="cysS"/>
    <property type="match status" value="1"/>
</dbReference>
<keyword evidence="4" id="KW-0436">Ligase</keyword>
<accession>A0A6J6EGL5</accession>
<evidence type="ECO:0000256" key="4">
    <source>
        <dbReference type="ARBA" id="ARBA00022598"/>
    </source>
</evidence>
<evidence type="ECO:0000259" key="12">
    <source>
        <dbReference type="Pfam" id="PF01406"/>
    </source>
</evidence>
<feature type="domain" description="tRNA synthetases class I catalytic" evidence="12">
    <location>
        <begin position="15"/>
        <end position="69"/>
    </location>
</feature>
<keyword evidence="5" id="KW-0479">Metal-binding</keyword>
<dbReference type="PANTHER" id="PTHR10890:SF3">
    <property type="entry name" value="CYSTEINE--TRNA LIGASE, CYTOPLASMIC"/>
    <property type="match status" value="1"/>
</dbReference>
<dbReference type="Gene3D" id="3.40.50.620">
    <property type="entry name" value="HUPs"/>
    <property type="match status" value="1"/>
</dbReference>
<dbReference type="AlphaFoldDB" id="A0A6J6EGL5"/>
<evidence type="ECO:0000256" key="10">
    <source>
        <dbReference type="ARBA" id="ARBA00023146"/>
    </source>
</evidence>
<dbReference type="GO" id="GO:0005737">
    <property type="term" value="C:cytoplasm"/>
    <property type="evidence" value="ECO:0007669"/>
    <property type="project" value="TreeGrafter"/>
</dbReference>
<dbReference type="EMBL" id="CAEZTU010000014">
    <property type="protein sequence ID" value="CAB4575237.1"/>
    <property type="molecule type" value="Genomic_DNA"/>
</dbReference>
<keyword evidence="9" id="KW-0648">Protein biosynthesis</keyword>
<protein>
    <recommendedName>
        <fullName evidence="3">Cysteine--tRNA ligase</fullName>
        <ecNumber evidence="2">6.1.1.16</ecNumber>
    </recommendedName>
    <alternativeName>
        <fullName evidence="11">Cysteinyl-tRNA synthetase</fullName>
    </alternativeName>
</protein>
<dbReference type="PANTHER" id="PTHR10890">
    <property type="entry name" value="CYSTEINYL-TRNA SYNTHETASE"/>
    <property type="match status" value="1"/>
</dbReference>
<proteinExistence type="inferred from homology"/>
<gene>
    <name evidence="14" type="ORF">UFOPK1740_00519</name>
</gene>
<dbReference type="SUPFAM" id="SSF52374">
    <property type="entry name" value="Nucleotidylyl transferase"/>
    <property type="match status" value="1"/>
</dbReference>
<organism evidence="14">
    <name type="scientific">freshwater metagenome</name>
    <dbReference type="NCBI Taxonomy" id="449393"/>
    <lineage>
        <taxon>unclassified sequences</taxon>
        <taxon>metagenomes</taxon>
        <taxon>ecological metagenomes</taxon>
    </lineage>
</organism>
<evidence type="ECO:0000256" key="2">
    <source>
        <dbReference type="ARBA" id="ARBA00012832"/>
    </source>
</evidence>
<dbReference type="GO" id="GO:0046872">
    <property type="term" value="F:metal ion binding"/>
    <property type="evidence" value="ECO:0007669"/>
    <property type="project" value="UniProtKB-KW"/>
</dbReference>
<evidence type="ECO:0000256" key="7">
    <source>
        <dbReference type="ARBA" id="ARBA00022833"/>
    </source>
</evidence>
<dbReference type="EC" id="6.1.1.16" evidence="2"/>
<evidence type="ECO:0000313" key="14">
    <source>
        <dbReference type="EMBL" id="CAB4575237.1"/>
    </source>
</evidence>
<dbReference type="GO" id="GO:0005524">
    <property type="term" value="F:ATP binding"/>
    <property type="evidence" value="ECO:0007669"/>
    <property type="project" value="UniProtKB-KW"/>
</dbReference>
<evidence type="ECO:0000256" key="5">
    <source>
        <dbReference type="ARBA" id="ARBA00022723"/>
    </source>
</evidence>
<evidence type="ECO:0000256" key="1">
    <source>
        <dbReference type="ARBA" id="ARBA00001947"/>
    </source>
</evidence>
<name>A0A6J6EGL5_9ZZZZ</name>
<keyword evidence="6" id="KW-0547">Nucleotide-binding</keyword>
<dbReference type="SUPFAM" id="SSF47323">
    <property type="entry name" value="Anticodon-binding domain of a subclass of class I aminoacyl-tRNA synthetases"/>
    <property type="match status" value="1"/>
</dbReference>
<dbReference type="InterPro" id="IPR056411">
    <property type="entry name" value="CysS_C"/>
</dbReference>
<feature type="domain" description="Cysteinyl-tRNA ligase anticodon binding" evidence="13">
    <location>
        <begin position="422"/>
        <end position="467"/>
    </location>
</feature>
<dbReference type="HAMAP" id="MF_00041">
    <property type="entry name" value="Cys_tRNA_synth"/>
    <property type="match status" value="1"/>
</dbReference>
<dbReference type="InterPro" id="IPR015803">
    <property type="entry name" value="Cys-tRNA-ligase"/>
</dbReference>
<dbReference type="GO" id="GO:0004817">
    <property type="term" value="F:cysteine-tRNA ligase activity"/>
    <property type="evidence" value="ECO:0007669"/>
    <property type="project" value="UniProtKB-EC"/>
</dbReference>
<evidence type="ECO:0000256" key="6">
    <source>
        <dbReference type="ARBA" id="ARBA00022741"/>
    </source>
</evidence>
<dbReference type="Pfam" id="PF23493">
    <property type="entry name" value="CysS_C"/>
    <property type="match status" value="1"/>
</dbReference>
<evidence type="ECO:0000256" key="9">
    <source>
        <dbReference type="ARBA" id="ARBA00022917"/>
    </source>
</evidence>
<reference evidence="14" key="1">
    <citation type="submission" date="2020-05" db="EMBL/GenBank/DDBJ databases">
        <authorList>
            <person name="Chiriac C."/>
            <person name="Salcher M."/>
            <person name="Ghai R."/>
            <person name="Kavagutti S V."/>
        </authorList>
    </citation>
    <scope>NUCLEOTIDE SEQUENCE</scope>
</reference>
<dbReference type="PRINTS" id="PR00983">
    <property type="entry name" value="TRNASYNTHCYS"/>
</dbReference>
<comment type="cofactor">
    <cofactor evidence="1">
        <name>Zn(2+)</name>
        <dbReference type="ChEBI" id="CHEBI:29105"/>
    </cofactor>
</comment>
<dbReference type="Gene3D" id="1.20.120.1910">
    <property type="entry name" value="Cysteine-tRNA ligase, C-terminal anti-codon recognition domain"/>
    <property type="match status" value="1"/>
</dbReference>
<dbReference type="InterPro" id="IPR032678">
    <property type="entry name" value="tRNA-synt_1_cat_dom"/>
</dbReference>
<sequence>MKLYDTKRRELVEITPLSPGALKIYACGPTVYRDAHVGNMRTFLLTDLIKRFAEYQGLKVELIQNITDVGHMADDTGLGGVDEGQADTEDRIIAQSKTESSDALSIARKYEDNFHRDLGLLNIKKATKYPRASESIELMIELIQKLIDKKHAYVGPDGTVYFDSKSYPSYGQISGNKLEQLQPGYRFDGKSDPNKKFHADWSLWKNAGESRTQLTWETPWGRGYPGWHIECSAMSLKFLGTKIDIHTGGIDLRFPHHEDERAQSNAAVDTEVVNHWVHGEHLLFEGRKMSKSSGNVLLVSDVIEKGLDPLAIRLSLLEHRYRSQMDLTWNSITASHKNLNRIREKMQEYSVAKGKIEQSYLKQFEHALTEDLDTNKVLQLLRTLEKDESVSPGDKYQTIAKFDEVLGLDLTRAPEKTPDLVITPEVNDLLKKRIKAREEKNWQLSDELRNQLAGLGIGVKDSAQGQEIVPL</sequence>
<keyword evidence="10" id="KW-0030">Aminoacyl-tRNA synthetase</keyword>
<keyword evidence="7" id="KW-0862">Zinc</keyword>
<feature type="domain" description="tRNA synthetases class I catalytic" evidence="12">
    <location>
        <begin position="86"/>
        <end position="334"/>
    </location>
</feature>
<evidence type="ECO:0000256" key="11">
    <source>
        <dbReference type="ARBA" id="ARBA00031499"/>
    </source>
</evidence>
<dbReference type="InterPro" id="IPR014729">
    <property type="entry name" value="Rossmann-like_a/b/a_fold"/>
</dbReference>
<dbReference type="InterPro" id="IPR009080">
    <property type="entry name" value="tRNAsynth_Ia_anticodon-bd"/>
</dbReference>
<dbReference type="GO" id="GO:0006423">
    <property type="term" value="P:cysteinyl-tRNA aminoacylation"/>
    <property type="evidence" value="ECO:0007669"/>
    <property type="project" value="InterPro"/>
</dbReference>
<evidence type="ECO:0000256" key="8">
    <source>
        <dbReference type="ARBA" id="ARBA00022840"/>
    </source>
</evidence>
<evidence type="ECO:0000256" key="3">
    <source>
        <dbReference type="ARBA" id="ARBA00014738"/>
    </source>
</evidence>
<evidence type="ECO:0000259" key="13">
    <source>
        <dbReference type="Pfam" id="PF23493"/>
    </source>
</evidence>